<dbReference type="Gene3D" id="2.40.50.140">
    <property type="entry name" value="Nucleic acid-binding proteins"/>
    <property type="match status" value="1"/>
</dbReference>
<evidence type="ECO:0000256" key="1">
    <source>
        <dbReference type="ARBA" id="ARBA00004123"/>
    </source>
</evidence>
<dbReference type="Proteomes" id="UP000799118">
    <property type="component" value="Unassembled WGS sequence"/>
</dbReference>
<comment type="subcellular location">
    <subcellularLocation>
        <location evidence="1">Nucleus</location>
    </subcellularLocation>
</comment>
<dbReference type="AlphaFoldDB" id="A0A6A4GZV2"/>
<evidence type="ECO:0000313" key="4">
    <source>
        <dbReference type="EMBL" id="KAE9391003.1"/>
    </source>
</evidence>
<dbReference type="GO" id="GO:0003677">
    <property type="term" value="F:DNA binding"/>
    <property type="evidence" value="ECO:0007669"/>
    <property type="project" value="InterPro"/>
</dbReference>
<dbReference type="GO" id="GO:0006260">
    <property type="term" value="P:DNA replication"/>
    <property type="evidence" value="ECO:0007669"/>
    <property type="project" value="InterPro"/>
</dbReference>
<keyword evidence="3" id="KW-0539">Nucleus</keyword>
<dbReference type="InterPro" id="IPR012340">
    <property type="entry name" value="NA-bd_OB-fold"/>
</dbReference>
<protein>
    <submittedName>
        <fullName evidence="4">Uncharacterized protein</fullName>
    </submittedName>
</protein>
<comment type="similarity">
    <text evidence="2">Belongs to the replication factor A protein 3 family.</text>
</comment>
<name>A0A6A4GZV2_9AGAR</name>
<keyword evidence="5" id="KW-1185">Reference proteome</keyword>
<dbReference type="GO" id="GO:0031981">
    <property type="term" value="C:nuclear lumen"/>
    <property type="evidence" value="ECO:0007669"/>
    <property type="project" value="UniProtKB-ARBA"/>
</dbReference>
<evidence type="ECO:0000256" key="2">
    <source>
        <dbReference type="ARBA" id="ARBA00009761"/>
    </source>
</evidence>
<organism evidence="4 5">
    <name type="scientific">Gymnopus androsaceus JB14</name>
    <dbReference type="NCBI Taxonomy" id="1447944"/>
    <lineage>
        <taxon>Eukaryota</taxon>
        <taxon>Fungi</taxon>
        <taxon>Dikarya</taxon>
        <taxon>Basidiomycota</taxon>
        <taxon>Agaricomycotina</taxon>
        <taxon>Agaricomycetes</taxon>
        <taxon>Agaricomycetidae</taxon>
        <taxon>Agaricales</taxon>
        <taxon>Marasmiineae</taxon>
        <taxon>Omphalotaceae</taxon>
        <taxon>Gymnopus</taxon>
    </lineage>
</organism>
<sequence length="165" mass="17975">MSTLLTVADGINPRVNSGHLHSFLHKYVLLPCLVQWEDKDLGMMNVQAANGGTISVSTSRLDKEVVRNKSKFVEILGQVYQLSFGDLAVLAMRITNLSENFDLDMANEVIKFIHDPRFSEIFNPNGSTAPPILLSAANPPSMAHSPLAADIGLDNLGRVDEDTGI</sequence>
<dbReference type="GO" id="GO:0006281">
    <property type="term" value="P:DNA repair"/>
    <property type="evidence" value="ECO:0007669"/>
    <property type="project" value="InterPro"/>
</dbReference>
<dbReference type="SUPFAM" id="SSF50249">
    <property type="entry name" value="Nucleic acid-binding proteins"/>
    <property type="match status" value="1"/>
</dbReference>
<evidence type="ECO:0000313" key="5">
    <source>
        <dbReference type="Proteomes" id="UP000799118"/>
    </source>
</evidence>
<dbReference type="Pfam" id="PF08661">
    <property type="entry name" value="Rep_fac-A_3"/>
    <property type="match status" value="1"/>
</dbReference>
<dbReference type="InterPro" id="IPR013970">
    <property type="entry name" value="Rfa2"/>
</dbReference>
<accession>A0A6A4GZV2</accession>
<proteinExistence type="inferred from homology"/>
<gene>
    <name evidence="4" type="ORF">BT96DRAFT_1001755</name>
</gene>
<dbReference type="OrthoDB" id="188186at2759"/>
<dbReference type="EMBL" id="ML769639">
    <property type="protein sequence ID" value="KAE9391003.1"/>
    <property type="molecule type" value="Genomic_DNA"/>
</dbReference>
<evidence type="ECO:0000256" key="3">
    <source>
        <dbReference type="ARBA" id="ARBA00023242"/>
    </source>
</evidence>
<dbReference type="GO" id="GO:0006310">
    <property type="term" value="P:DNA recombination"/>
    <property type="evidence" value="ECO:0007669"/>
    <property type="project" value="InterPro"/>
</dbReference>
<reference evidence="4" key="1">
    <citation type="journal article" date="2019" name="Environ. Microbiol.">
        <title>Fungal ecological strategies reflected in gene transcription - a case study of two litter decomposers.</title>
        <authorList>
            <person name="Barbi F."/>
            <person name="Kohler A."/>
            <person name="Barry K."/>
            <person name="Baskaran P."/>
            <person name="Daum C."/>
            <person name="Fauchery L."/>
            <person name="Ihrmark K."/>
            <person name="Kuo A."/>
            <person name="LaButti K."/>
            <person name="Lipzen A."/>
            <person name="Morin E."/>
            <person name="Grigoriev I.V."/>
            <person name="Henrissat B."/>
            <person name="Lindahl B."/>
            <person name="Martin F."/>
        </authorList>
    </citation>
    <scope>NUCLEOTIDE SEQUENCE</scope>
    <source>
        <strain evidence="4">JB14</strain>
    </source>
</reference>